<gene>
    <name evidence="3" type="primary">Aste1</name>
</gene>
<sequence length="616" mass="69285">MAILFSTDFASIQTWNSDGGCDISDKKLTTLKDRAREKIQAAHSLSVGGGGNVCPLLIREVFIQVLIRLNVCFVQSFSEADRDIMTLANHWNCPVLSSDSDFCIFDLKSGFCPLSSFQWRNLNIVKTTQDYYIPAKCFSLDAFCHYFSNMNKALLPLFAVLCGNDHVNLPIIETFISKARLPLSSKGRRYQRVVGLLNWLSHFDDPTEALDHVLKHLPKKGREDVKELLCCSMEEYQPSQVKLQDFFHCGTYVCPDALNLGLPEWVQVALAKGQLPPFISDALVLHRTFLHTQVENMQRPNAHRIAQPIRQVIYGLLLNASSNPEDISQNTVPSQPLAFNEVERVDKNIKISVVYAKQLLKDHSDLSKLTELPLARRQMLLFEALKVKQVVLESIPPLLQLPIAVTCYWLQSTEAKAKLHHLQALLLGMLMEPLHAIINCPGEEGPRAGGAKTLSEEFQRVKTATRPGARLDLDTAHIFCQWQCCLQMGLYLNQLLSTPLPEPDLTQLYSGSLVHGLCQQLLASTSAESLLNMCPEAKQLYEHLFNATRSYAPAELFLPKTQSNSKKRRQKKKAGSQSKSQVVTTSNTRHWGDRSNRFGLLMVESLEEPVETSELE</sequence>
<dbReference type="RefSeq" id="XP_015857673.2">
    <property type="nucleotide sequence ID" value="XM_016002187.2"/>
</dbReference>
<dbReference type="InterPro" id="IPR026832">
    <property type="entry name" value="Asteroid"/>
</dbReference>
<dbReference type="Gene3D" id="3.40.50.1010">
    <property type="entry name" value="5'-nuclease"/>
    <property type="match status" value="1"/>
</dbReference>
<protein>
    <submittedName>
        <fullName evidence="3">Asteroid homolog 1</fullName>
    </submittedName>
</protein>
<dbReference type="Ensembl" id="ENSPEMT00000027229.2">
    <property type="protein sequence ID" value="ENSPEMP00000022859.2"/>
    <property type="gene ID" value="ENSPEMG00000020090.2"/>
</dbReference>
<dbReference type="CTD" id="28990"/>
<dbReference type="PANTHER" id="PTHR15665:SF1">
    <property type="entry name" value="PROTEIN ASTEROID HOMOLOG 1"/>
    <property type="match status" value="1"/>
</dbReference>
<dbReference type="SUPFAM" id="SSF88723">
    <property type="entry name" value="PIN domain-like"/>
    <property type="match status" value="1"/>
</dbReference>
<dbReference type="GeneTree" id="ENSGT00390000010145"/>
<feature type="region of interest" description="Disordered" evidence="2">
    <location>
        <begin position="562"/>
        <end position="593"/>
    </location>
</feature>
<feature type="compositionally biased region" description="Basic residues" evidence="2">
    <location>
        <begin position="565"/>
        <end position="574"/>
    </location>
</feature>
<evidence type="ECO:0000313" key="3">
    <source>
        <dbReference type="Ensembl" id="ENSPEMP00000022859.2"/>
    </source>
</evidence>
<proteinExistence type="inferred from homology"/>
<dbReference type="AlphaFoldDB" id="A0A8C8U236"/>
<evidence type="ECO:0000256" key="2">
    <source>
        <dbReference type="SAM" id="MobiDB-lite"/>
    </source>
</evidence>
<name>A0A8C8U236_PERMB</name>
<dbReference type="Proteomes" id="UP000694547">
    <property type="component" value="Chromosome 7"/>
</dbReference>
<evidence type="ECO:0000313" key="4">
    <source>
        <dbReference type="Proteomes" id="UP000694547"/>
    </source>
</evidence>
<organism evidence="3 4">
    <name type="scientific">Peromyscus maniculatus bairdii</name>
    <name type="common">Prairie deer mouse</name>
    <dbReference type="NCBI Taxonomy" id="230844"/>
    <lineage>
        <taxon>Eukaryota</taxon>
        <taxon>Metazoa</taxon>
        <taxon>Chordata</taxon>
        <taxon>Craniata</taxon>
        <taxon>Vertebrata</taxon>
        <taxon>Euteleostomi</taxon>
        <taxon>Mammalia</taxon>
        <taxon>Eutheria</taxon>
        <taxon>Euarchontoglires</taxon>
        <taxon>Glires</taxon>
        <taxon>Rodentia</taxon>
        <taxon>Myomorpha</taxon>
        <taxon>Muroidea</taxon>
        <taxon>Cricetidae</taxon>
        <taxon>Neotominae</taxon>
        <taxon>Peromyscus</taxon>
    </lineage>
</organism>
<reference evidence="3" key="3">
    <citation type="submission" date="2025-09" db="UniProtKB">
        <authorList>
            <consortium name="Ensembl"/>
        </authorList>
    </citation>
    <scope>IDENTIFICATION</scope>
</reference>
<reference evidence="3 4" key="1">
    <citation type="submission" date="2018-10" db="EMBL/GenBank/DDBJ databases">
        <title>Improved assembly of the deer mouse Peromyscus maniculatus genome.</title>
        <authorList>
            <person name="Lassance J.-M."/>
            <person name="Hoekstra H.E."/>
        </authorList>
    </citation>
    <scope>NUCLEOTIDE SEQUENCE [LARGE SCALE GENOMIC DNA]</scope>
</reference>
<keyword evidence="4" id="KW-1185">Reference proteome</keyword>
<comment type="similarity">
    <text evidence="1">Belongs to the asteroid family.</text>
</comment>
<reference evidence="3" key="2">
    <citation type="submission" date="2025-08" db="UniProtKB">
        <authorList>
            <consortium name="Ensembl"/>
        </authorList>
    </citation>
    <scope>IDENTIFICATION</scope>
</reference>
<dbReference type="InterPro" id="IPR029060">
    <property type="entry name" value="PIN-like_dom_sf"/>
</dbReference>
<dbReference type="PANTHER" id="PTHR15665">
    <property type="entry name" value="ASTEROID PROTEIN"/>
    <property type="match status" value="1"/>
</dbReference>
<evidence type="ECO:0000256" key="1">
    <source>
        <dbReference type="ARBA" id="ARBA00007398"/>
    </source>
</evidence>
<accession>A0A8C8U236</accession>